<keyword evidence="1" id="KW-1133">Transmembrane helix</keyword>
<evidence type="ECO:0000313" key="3">
    <source>
        <dbReference type="Proteomes" id="UP000580856"/>
    </source>
</evidence>
<accession>A0A846QMJ4</accession>
<reference evidence="2 3" key="1">
    <citation type="submission" date="2020-03" db="EMBL/GenBank/DDBJ databases">
        <title>Genomic Encyclopedia of Type Strains, Phase IV (KMG-IV): sequencing the most valuable type-strain genomes for metagenomic binning, comparative biology and taxonomic classification.</title>
        <authorList>
            <person name="Goeker M."/>
        </authorList>
    </citation>
    <scope>NUCLEOTIDE SEQUENCE [LARGE SCALE GENOMIC DNA]</scope>
    <source>
        <strain evidence="2 3">DSM 24233</strain>
    </source>
</reference>
<keyword evidence="3" id="KW-1185">Reference proteome</keyword>
<organism evidence="2 3">
    <name type="scientific">Desulfobaculum xiamenense</name>
    <dbReference type="NCBI Taxonomy" id="995050"/>
    <lineage>
        <taxon>Bacteria</taxon>
        <taxon>Pseudomonadati</taxon>
        <taxon>Thermodesulfobacteriota</taxon>
        <taxon>Desulfovibrionia</taxon>
        <taxon>Desulfovibrionales</taxon>
        <taxon>Desulfovibrionaceae</taxon>
        <taxon>Desulfobaculum</taxon>
    </lineage>
</organism>
<evidence type="ECO:0000256" key="1">
    <source>
        <dbReference type="SAM" id="Phobius"/>
    </source>
</evidence>
<protein>
    <recommendedName>
        <fullName evidence="4">2TM domain-containing protein</fullName>
    </recommendedName>
</protein>
<proteinExistence type="predicted"/>
<dbReference type="AlphaFoldDB" id="A0A846QMJ4"/>
<dbReference type="Proteomes" id="UP000580856">
    <property type="component" value="Unassembled WGS sequence"/>
</dbReference>
<comment type="caution">
    <text evidence="2">The sequence shown here is derived from an EMBL/GenBank/DDBJ whole genome shotgun (WGS) entry which is preliminary data.</text>
</comment>
<keyword evidence="1" id="KW-0812">Transmembrane</keyword>
<evidence type="ECO:0008006" key="4">
    <source>
        <dbReference type="Google" id="ProtNLM"/>
    </source>
</evidence>
<evidence type="ECO:0000313" key="2">
    <source>
        <dbReference type="EMBL" id="NJB67682.1"/>
    </source>
</evidence>
<dbReference type="EMBL" id="JAATJA010000001">
    <property type="protein sequence ID" value="NJB67682.1"/>
    <property type="molecule type" value="Genomic_DNA"/>
</dbReference>
<feature type="transmembrane region" description="Helical" evidence="1">
    <location>
        <begin position="20"/>
        <end position="38"/>
    </location>
</feature>
<keyword evidence="1" id="KW-0472">Membrane</keyword>
<feature type="transmembrane region" description="Helical" evidence="1">
    <location>
        <begin position="50"/>
        <end position="69"/>
    </location>
</feature>
<sequence>MLGERIGNWLSWQRLRAAAWKKALFVVLGILVALNVFIHPHEPHFGLDAYPGFWAAFGCGFAVVMTVILKKIVFPILGKPEDYYDRDE</sequence>
<gene>
    <name evidence="2" type="ORF">GGQ74_001322</name>
</gene>
<dbReference type="RefSeq" id="WP_167940717.1">
    <property type="nucleotide sequence ID" value="NZ_JAATJA010000001.1"/>
</dbReference>
<name>A0A846QMJ4_9BACT</name>